<comment type="caution">
    <text evidence="2">The sequence shown here is derived from an EMBL/GenBank/DDBJ whole genome shotgun (WGS) entry which is preliminary data.</text>
</comment>
<dbReference type="Proteomes" id="UP001066276">
    <property type="component" value="Chromosome 8"/>
</dbReference>
<keyword evidence="3" id="KW-1185">Reference proteome</keyword>
<organism evidence="2 3">
    <name type="scientific">Pleurodeles waltl</name>
    <name type="common">Iberian ribbed newt</name>
    <dbReference type="NCBI Taxonomy" id="8319"/>
    <lineage>
        <taxon>Eukaryota</taxon>
        <taxon>Metazoa</taxon>
        <taxon>Chordata</taxon>
        <taxon>Craniata</taxon>
        <taxon>Vertebrata</taxon>
        <taxon>Euteleostomi</taxon>
        <taxon>Amphibia</taxon>
        <taxon>Batrachia</taxon>
        <taxon>Caudata</taxon>
        <taxon>Salamandroidea</taxon>
        <taxon>Salamandridae</taxon>
        <taxon>Pleurodelinae</taxon>
        <taxon>Pleurodeles</taxon>
    </lineage>
</organism>
<feature type="compositionally biased region" description="Basic and acidic residues" evidence="1">
    <location>
        <begin position="23"/>
        <end position="42"/>
    </location>
</feature>
<accession>A0AAV7NLL5</accession>
<reference evidence="2" key="1">
    <citation type="journal article" date="2022" name="bioRxiv">
        <title>Sequencing and chromosome-scale assembly of the giantPleurodeles waltlgenome.</title>
        <authorList>
            <person name="Brown T."/>
            <person name="Elewa A."/>
            <person name="Iarovenko S."/>
            <person name="Subramanian E."/>
            <person name="Araus A.J."/>
            <person name="Petzold A."/>
            <person name="Susuki M."/>
            <person name="Suzuki K.-i.T."/>
            <person name="Hayashi T."/>
            <person name="Toyoda A."/>
            <person name="Oliveira C."/>
            <person name="Osipova E."/>
            <person name="Leigh N.D."/>
            <person name="Simon A."/>
            <person name="Yun M.H."/>
        </authorList>
    </citation>
    <scope>NUCLEOTIDE SEQUENCE</scope>
    <source>
        <strain evidence="2">20211129_DDA</strain>
        <tissue evidence="2">Liver</tissue>
    </source>
</reference>
<evidence type="ECO:0000313" key="3">
    <source>
        <dbReference type="Proteomes" id="UP001066276"/>
    </source>
</evidence>
<gene>
    <name evidence="2" type="ORF">NDU88_005124</name>
</gene>
<dbReference type="AlphaFoldDB" id="A0AAV7NLL5"/>
<protein>
    <submittedName>
        <fullName evidence="2">Uncharacterized protein</fullName>
    </submittedName>
</protein>
<dbReference type="EMBL" id="JANPWB010000012">
    <property type="protein sequence ID" value="KAJ1116922.1"/>
    <property type="molecule type" value="Genomic_DNA"/>
</dbReference>
<feature type="region of interest" description="Disordered" evidence="1">
    <location>
        <begin position="1"/>
        <end position="42"/>
    </location>
</feature>
<name>A0AAV7NLL5_PLEWA</name>
<sequence length="129" mass="14503">MDKSGGRQAKLQFDSCRSALESGTERPAELRRSSDEPADSVDMKTRLTIHQILTSVESKMAIMWRKMDSIMHKLGKHDGQLQEVEQHLSIVEDTVSSQGDTLLNMKGVLKVIATKKMDLVLSYFRGKIP</sequence>
<evidence type="ECO:0000313" key="2">
    <source>
        <dbReference type="EMBL" id="KAJ1116922.1"/>
    </source>
</evidence>
<evidence type="ECO:0000256" key="1">
    <source>
        <dbReference type="SAM" id="MobiDB-lite"/>
    </source>
</evidence>
<proteinExistence type="predicted"/>